<keyword evidence="4" id="KW-0143">Chaperone</keyword>
<proteinExistence type="predicted"/>
<dbReference type="Gene3D" id="3.90.1280.10">
    <property type="entry name" value="HSP33 redox switch-like"/>
    <property type="match status" value="1"/>
</dbReference>
<accession>A0A227KAH9</accession>
<dbReference type="InterPro" id="IPR023212">
    <property type="entry name" value="Hsp33_helix_hairpin_bin_dom_sf"/>
</dbReference>
<evidence type="ECO:0000256" key="2">
    <source>
        <dbReference type="ARBA" id="ARBA00022833"/>
    </source>
</evidence>
<evidence type="ECO:0000256" key="1">
    <source>
        <dbReference type="ARBA" id="ARBA00022490"/>
    </source>
</evidence>
<dbReference type="RefSeq" id="WP_066591719.1">
    <property type="nucleotide sequence ID" value="NZ_CAJTBZ010000029.1"/>
</dbReference>
<keyword evidence="2" id="KW-0862">Zinc</keyword>
<organism evidence="6 7">
    <name type="scientific">Turicimonas muris</name>
    <dbReference type="NCBI Taxonomy" id="1796652"/>
    <lineage>
        <taxon>Bacteria</taxon>
        <taxon>Pseudomonadati</taxon>
        <taxon>Pseudomonadota</taxon>
        <taxon>Betaproteobacteria</taxon>
        <taxon>Burkholderiales</taxon>
        <taxon>Sutterellaceae</taxon>
        <taxon>Turicimonas</taxon>
    </lineage>
</organism>
<dbReference type="GO" id="GO:0042026">
    <property type="term" value="P:protein refolding"/>
    <property type="evidence" value="ECO:0007669"/>
    <property type="project" value="TreeGrafter"/>
</dbReference>
<gene>
    <name evidence="6" type="ORF">ADH67_12450</name>
</gene>
<dbReference type="InterPro" id="IPR016153">
    <property type="entry name" value="Heat_shock_Hsp33_N"/>
</dbReference>
<dbReference type="GO" id="GO:0005737">
    <property type="term" value="C:cytoplasm"/>
    <property type="evidence" value="ECO:0007669"/>
    <property type="project" value="InterPro"/>
</dbReference>
<evidence type="ECO:0000313" key="7">
    <source>
        <dbReference type="Proteomes" id="UP000214610"/>
    </source>
</evidence>
<dbReference type="PANTHER" id="PTHR30111:SF1">
    <property type="entry name" value="33 KDA CHAPERONIN"/>
    <property type="match status" value="1"/>
</dbReference>
<dbReference type="InterPro" id="IPR000397">
    <property type="entry name" value="Heat_shock_Hsp33"/>
</dbReference>
<dbReference type="GO" id="GO:0044183">
    <property type="term" value="F:protein folding chaperone"/>
    <property type="evidence" value="ECO:0007669"/>
    <property type="project" value="TreeGrafter"/>
</dbReference>
<dbReference type="AlphaFoldDB" id="A0A227KAH9"/>
<keyword evidence="3" id="KW-1015">Disulfide bond</keyword>
<keyword evidence="5" id="KW-0676">Redox-active center</keyword>
<protein>
    <submittedName>
        <fullName evidence="6">Chaperonin</fullName>
    </submittedName>
</protein>
<dbReference type="SUPFAM" id="SSF118352">
    <property type="entry name" value="HSP33 redox switch-like"/>
    <property type="match status" value="1"/>
</dbReference>
<evidence type="ECO:0000313" key="6">
    <source>
        <dbReference type="EMBL" id="OXE44332.1"/>
    </source>
</evidence>
<sequence>MSEEITKLPDQITKFMFEDAPVRGAVVQLEDQWQEMTQFQNYPASVNKMLGEFTAGALLLSSTIKFDGSLIVQVKGSGPVSMVVVEVKNRTTVRAMAKLREDAKIADNSSFQDLINADAEGQCAIILDPANRRPSDQPYMGVVPLVGDSIAAILENYMEQSEQLPTKISLASTSKIIGGLLVQKMPEDGGTANKDMDKDAWPRISQIAGTLKEDELLTLGQDVILRRLFWQEKIQLLGTEEIQFQCGCSKEKTDAMLKSLGKKELEDILKAEGKVEVTCQFCNKTITYSPADIEALFLEDSPMTVSKEDVPSTRQ</sequence>
<dbReference type="Gene3D" id="1.10.287.480">
    <property type="entry name" value="helix hairpin bin"/>
    <property type="match status" value="1"/>
</dbReference>
<dbReference type="CDD" id="cd00498">
    <property type="entry name" value="Hsp33"/>
    <property type="match status" value="1"/>
</dbReference>
<keyword evidence="1" id="KW-0963">Cytoplasm</keyword>
<dbReference type="GeneID" id="78363585"/>
<dbReference type="InterPro" id="IPR016154">
    <property type="entry name" value="Heat_shock_Hsp33_C"/>
</dbReference>
<dbReference type="Gene3D" id="3.55.30.10">
    <property type="entry name" value="Hsp33 domain"/>
    <property type="match status" value="1"/>
</dbReference>
<dbReference type="PIRSF" id="PIRSF005261">
    <property type="entry name" value="Heat_shock_Hsp33"/>
    <property type="match status" value="1"/>
</dbReference>
<dbReference type="EMBL" id="NHMP01000013">
    <property type="protein sequence ID" value="OXE44332.1"/>
    <property type="molecule type" value="Genomic_DNA"/>
</dbReference>
<reference evidence="7" key="1">
    <citation type="submission" date="2017-05" db="EMBL/GenBank/DDBJ databases">
        <title>Improved OligoMM genomes.</title>
        <authorList>
            <person name="Garzetti D."/>
        </authorList>
    </citation>
    <scope>NUCLEOTIDE SEQUENCE [LARGE SCALE GENOMIC DNA]</scope>
    <source>
        <strain evidence="7">YL45</strain>
    </source>
</reference>
<dbReference type="Proteomes" id="UP000214610">
    <property type="component" value="Unassembled WGS sequence"/>
</dbReference>
<dbReference type="PANTHER" id="PTHR30111">
    <property type="entry name" value="33 KDA CHAPERONIN"/>
    <property type="match status" value="1"/>
</dbReference>
<dbReference type="Pfam" id="PF01430">
    <property type="entry name" value="HSP33"/>
    <property type="match status" value="1"/>
</dbReference>
<evidence type="ECO:0000256" key="5">
    <source>
        <dbReference type="ARBA" id="ARBA00023284"/>
    </source>
</evidence>
<dbReference type="SUPFAM" id="SSF64397">
    <property type="entry name" value="Hsp33 domain"/>
    <property type="match status" value="1"/>
</dbReference>
<comment type="caution">
    <text evidence="6">The sequence shown here is derived from an EMBL/GenBank/DDBJ whole genome shotgun (WGS) entry which is preliminary data.</text>
</comment>
<evidence type="ECO:0000256" key="3">
    <source>
        <dbReference type="ARBA" id="ARBA00023157"/>
    </source>
</evidence>
<evidence type="ECO:0000256" key="4">
    <source>
        <dbReference type="ARBA" id="ARBA00023186"/>
    </source>
</evidence>
<keyword evidence="7" id="KW-1185">Reference proteome</keyword>
<name>A0A227KAH9_9BURK</name>
<dbReference type="GO" id="GO:0051082">
    <property type="term" value="F:unfolded protein binding"/>
    <property type="evidence" value="ECO:0007669"/>
    <property type="project" value="InterPro"/>
</dbReference>